<evidence type="ECO:0000256" key="2">
    <source>
        <dbReference type="ARBA" id="ARBA00023242"/>
    </source>
</evidence>
<dbReference type="GO" id="GO:0005634">
    <property type="term" value="C:nucleus"/>
    <property type="evidence" value="ECO:0007669"/>
    <property type="project" value="UniProtKB-SubCell"/>
</dbReference>
<dbReference type="SMART" id="SM00509">
    <property type="entry name" value="TFS2N"/>
    <property type="match status" value="1"/>
</dbReference>
<proteinExistence type="predicted"/>
<keyword evidence="6" id="KW-1185">Reference proteome</keyword>
<evidence type="ECO:0000259" key="4">
    <source>
        <dbReference type="PROSITE" id="PS51319"/>
    </source>
</evidence>
<accession>A0A8B9W5N4</accession>
<dbReference type="GO" id="GO:0006351">
    <property type="term" value="P:DNA-templated transcription"/>
    <property type="evidence" value="ECO:0007669"/>
    <property type="project" value="TreeGrafter"/>
</dbReference>
<keyword evidence="2 3" id="KW-0539">Nucleus</keyword>
<reference evidence="5" key="1">
    <citation type="submission" date="2019-05" db="EMBL/GenBank/DDBJ databases">
        <authorList>
            <person name="Zhang S."/>
            <person name="Liu J."/>
        </authorList>
    </citation>
    <scope>NUCLEOTIDE SEQUENCE [LARGE SCALE GENOMIC DNA]</scope>
</reference>
<dbReference type="Proteomes" id="UP000694520">
    <property type="component" value="Chromosome 3"/>
</dbReference>
<dbReference type="GeneTree" id="ENSGT00390000014384"/>
<dbReference type="Pfam" id="PF08711">
    <property type="entry name" value="Med26"/>
    <property type="match status" value="1"/>
</dbReference>
<dbReference type="Ensembl" id="ENSBGRT00000003011.1">
    <property type="protein sequence ID" value="ENSBGRP00000002650.1"/>
    <property type="gene ID" value="ENSBGRG00000001607.1"/>
</dbReference>
<name>A0A8B9W5N4_BOSMU</name>
<evidence type="ECO:0000313" key="5">
    <source>
        <dbReference type="Ensembl" id="ENSBGRP00000002650.1"/>
    </source>
</evidence>
<organism evidence="5 6">
    <name type="scientific">Bos mutus grunniens</name>
    <name type="common">Wild yak</name>
    <name type="synonym">Bos grunniens</name>
    <dbReference type="NCBI Taxonomy" id="30521"/>
    <lineage>
        <taxon>Eukaryota</taxon>
        <taxon>Metazoa</taxon>
        <taxon>Chordata</taxon>
        <taxon>Craniata</taxon>
        <taxon>Vertebrata</taxon>
        <taxon>Euteleostomi</taxon>
        <taxon>Mammalia</taxon>
        <taxon>Eutheria</taxon>
        <taxon>Laurasiatheria</taxon>
        <taxon>Artiodactyla</taxon>
        <taxon>Ruminantia</taxon>
        <taxon>Pecora</taxon>
        <taxon>Bovidae</taxon>
        <taxon>Bovinae</taxon>
        <taxon>Bos</taxon>
    </lineage>
</organism>
<dbReference type="InterPro" id="IPR017923">
    <property type="entry name" value="TFIIS_N"/>
</dbReference>
<dbReference type="InterPro" id="IPR003617">
    <property type="entry name" value="TFIIS/CRSP70_N_sub"/>
</dbReference>
<evidence type="ECO:0000256" key="1">
    <source>
        <dbReference type="ARBA" id="ARBA00004123"/>
    </source>
</evidence>
<dbReference type="PANTHER" id="PTHR11477">
    <property type="entry name" value="TRANSCRIPTION FACTOR S-II ZINC FINGER DOMAIN-CONTAINING PROTEIN"/>
    <property type="match status" value="1"/>
</dbReference>
<gene>
    <name evidence="5" type="primary">TCEANC2</name>
</gene>
<dbReference type="SUPFAM" id="SSF47676">
    <property type="entry name" value="Conserved domain common to transcription factors TFIIS, elongin A, CRSP70"/>
    <property type="match status" value="1"/>
</dbReference>
<comment type="subcellular location">
    <subcellularLocation>
        <location evidence="1 3">Nucleus</location>
    </subcellularLocation>
</comment>
<sequence>MSVGAPLAQVKADVFLMKMFHFPNDFSFSQRVVVIEDIKRWKTMLELPDQSKENLVKALRELKKKIPSREVLKSTKIGHTVNKMRQHSDSEVACLAREVYTEWRTFIEKHVNRPSIEVRSDAKTETFRKNAQKLLSEALELEMDHLLVENIERETFHLCSRLINGPYRRTVRALVFTLKHRAEIREQTEDAEPWRQACRKCFISWSALGLPNRTSARCH</sequence>
<dbReference type="InterPro" id="IPR035441">
    <property type="entry name" value="TFIIS/LEDGF_dom_sf"/>
</dbReference>
<reference evidence="5" key="2">
    <citation type="submission" date="2025-08" db="UniProtKB">
        <authorList>
            <consortium name="Ensembl"/>
        </authorList>
    </citation>
    <scope>IDENTIFICATION</scope>
</reference>
<dbReference type="PROSITE" id="PS51319">
    <property type="entry name" value="TFIIS_N"/>
    <property type="match status" value="1"/>
</dbReference>
<reference evidence="5" key="3">
    <citation type="submission" date="2025-09" db="UniProtKB">
        <authorList>
            <consortium name="Ensembl"/>
        </authorList>
    </citation>
    <scope>IDENTIFICATION</scope>
</reference>
<evidence type="ECO:0000256" key="3">
    <source>
        <dbReference type="PROSITE-ProRule" id="PRU00649"/>
    </source>
</evidence>
<feature type="domain" description="TFIIS N-terminal" evidence="4">
    <location>
        <begin position="36"/>
        <end position="110"/>
    </location>
</feature>
<evidence type="ECO:0000313" key="6">
    <source>
        <dbReference type="Proteomes" id="UP000694520"/>
    </source>
</evidence>
<dbReference type="Gene3D" id="1.20.930.10">
    <property type="entry name" value="Conserved domain common to transcription factors TFIIS, elongin A, CRSP70"/>
    <property type="match status" value="1"/>
</dbReference>
<protein>
    <submittedName>
        <fullName evidence="5">Transcription elongation factor A N-terminal and central domain containing 2</fullName>
    </submittedName>
</protein>
<dbReference type="CDD" id="cd00183">
    <property type="entry name" value="TFIIS_I"/>
    <property type="match status" value="1"/>
</dbReference>
<dbReference type="AlphaFoldDB" id="A0A8B9W5N4"/>
<dbReference type="PANTHER" id="PTHR11477:SF14">
    <property type="entry name" value="TRANSCRIPTION ELONGATION FACTOR A N-TERMINAL AND CENTRAL DOMAIN-CONTAINING PROTEIN 2"/>
    <property type="match status" value="1"/>
</dbReference>